<dbReference type="PATRIC" id="fig|328812.4.peg.5813"/>
<feature type="transmembrane region" description="Helical" evidence="1">
    <location>
        <begin position="372"/>
        <end position="393"/>
    </location>
</feature>
<dbReference type="InterPro" id="IPR045918">
    <property type="entry name" value="DUF6337"/>
</dbReference>
<feature type="transmembrane region" description="Helical" evidence="1">
    <location>
        <begin position="242"/>
        <end position="258"/>
    </location>
</feature>
<reference evidence="2 3" key="1">
    <citation type="submission" date="2015-06" db="EMBL/GenBank/DDBJ databases">
        <title>Draft Genome Sequence of Parabacteroides goldsteinii with Putative Novel Metallo-Beta-Lactamases Isolated from a Blood Culture from a Human Patient.</title>
        <authorList>
            <person name="Krogh T.J."/>
            <person name="Agergaard C.N."/>
            <person name="Moller-Jensen J."/>
            <person name="Justesen U.S."/>
        </authorList>
    </citation>
    <scope>NUCLEOTIDE SEQUENCE [LARGE SCALE GENOMIC DNA]</scope>
    <source>
        <strain evidence="2 3">910340</strain>
    </source>
</reference>
<feature type="transmembrane region" description="Helical" evidence="1">
    <location>
        <begin position="98"/>
        <end position="116"/>
    </location>
</feature>
<dbReference type="AlphaFoldDB" id="A0A0J6CE31"/>
<gene>
    <name evidence="2" type="ORF">ACM15_22315</name>
</gene>
<feature type="transmembrane region" description="Helical" evidence="1">
    <location>
        <begin position="348"/>
        <end position="366"/>
    </location>
</feature>
<proteinExistence type="predicted"/>
<evidence type="ECO:0000313" key="3">
    <source>
        <dbReference type="Proteomes" id="UP000036166"/>
    </source>
</evidence>
<evidence type="ECO:0000313" key="2">
    <source>
        <dbReference type="EMBL" id="KMM31475.1"/>
    </source>
</evidence>
<name>A0A0J6CE31_9BACT</name>
<feature type="transmembrane region" description="Helical" evidence="1">
    <location>
        <begin position="136"/>
        <end position="158"/>
    </location>
</feature>
<feature type="transmembrane region" description="Helical" evidence="1">
    <location>
        <begin position="60"/>
        <end position="78"/>
    </location>
</feature>
<sequence length="408" mass="47501">MIIYLIFFLFVLVINFFDYKTYKTIINPVFFLSVPFSCILFLCIAFNSTLSFAQVYPPSIIIWIAGLFFFWIPGRFFALSIKKKTFSANEKSITYKNIPNKLIVWIGISVIIYFLFKYKSIVNTATIGSKEFGGELMIGGIASRLSNVLMLFFSYFVCINLKSRILKYGLVAAIFVLIISYAAKTWMMNIILASFIVGTFRKQMKVGIKTIALLVSVLFLLFFLYYFLLIDSDSLLQFVSRHFYFYITSGILPMSSYVEAGDFFHIDNRYIMMPFVNMYYSLNGIPPMDVHSPLWYVTDLDIGTESNVFNFFGTIFIYSDPVLFGIYSFLFGAFSYGIFACALKSRSIFIHIIYAYNLAILFWGWYNCGYNLLRYWEIFAYGSILYVINRFYFHLRQNKKNQTLISYG</sequence>
<keyword evidence="1" id="KW-0812">Transmembrane</keyword>
<feature type="transmembrane region" description="Helical" evidence="1">
    <location>
        <begin position="211"/>
        <end position="230"/>
    </location>
</feature>
<feature type="transmembrane region" description="Helical" evidence="1">
    <location>
        <begin position="165"/>
        <end position="182"/>
    </location>
</feature>
<keyword evidence="1" id="KW-0472">Membrane</keyword>
<evidence type="ECO:0000256" key="1">
    <source>
        <dbReference type="SAM" id="Phobius"/>
    </source>
</evidence>
<comment type="caution">
    <text evidence="2">The sequence shown here is derived from an EMBL/GenBank/DDBJ whole genome shotgun (WGS) entry which is preliminary data.</text>
</comment>
<dbReference type="Pfam" id="PF19863">
    <property type="entry name" value="DUF6337"/>
    <property type="match status" value="1"/>
</dbReference>
<feature type="transmembrane region" description="Helical" evidence="1">
    <location>
        <begin position="6"/>
        <end position="22"/>
    </location>
</feature>
<organism evidence="2 3">
    <name type="scientific">Parabacteroides goldsteinii</name>
    <dbReference type="NCBI Taxonomy" id="328812"/>
    <lineage>
        <taxon>Bacteria</taxon>
        <taxon>Pseudomonadati</taxon>
        <taxon>Bacteroidota</taxon>
        <taxon>Bacteroidia</taxon>
        <taxon>Bacteroidales</taxon>
        <taxon>Tannerellaceae</taxon>
        <taxon>Parabacteroides</taxon>
    </lineage>
</organism>
<accession>A0A0J6CE31</accession>
<evidence type="ECO:0008006" key="4">
    <source>
        <dbReference type="Google" id="ProtNLM"/>
    </source>
</evidence>
<keyword evidence="1" id="KW-1133">Transmembrane helix</keyword>
<feature type="transmembrane region" description="Helical" evidence="1">
    <location>
        <begin position="308"/>
        <end position="336"/>
    </location>
</feature>
<dbReference type="EMBL" id="LFJV01000097">
    <property type="protein sequence ID" value="KMM31475.1"/>
    <property type="molecule type" value="Genomic_DNA"/>
</dbReference>
<feature type="transmembrane region" description="Helical" evidence="1">
    <location>
        <begin position="29"/>
        <end position="48"/>
    </location>
</feature>
<dbReference type="Proteomes" id="UP000036166">
    <property type="component" value="Unassembled WGS sequence"/>
</dbReference>
<protein>
    <recommendedName>
        <fullName evidence="4">Oligosaccharide repeat unit polymerase</fullName>
    </recommendedName>
</protein>